<evidence type="ECO:0000256" key="1">
    <source>
        <dbReference type="SAM" id="MobiDB-lite"/>
    </source>
</evidence>
<dbReference type="Proteomes" id="UP000681722">
    <property type="component" value="Unassembled WGS sequence"/>
</dbReference>
<evidence type="ECO:0000313" key="2">
    <source>
        <dbReference type="EMBL" id="CAF4094097.1"/>
    </source>
</evidence>
<dbReference type="EMBL" id="CAJOBC010031949">
    <property type="protein sequence ID" value="CAF4094097.1"/>
    <property type="molecule type" value="Genomic_DNA"/>
</dbReference>
<organism evidence="2 3">
    <name type="scientific">Didymodactylos carnosus</name>
    <dbReference type="NCBI Taxonomy" id="1234261"/>
    <lineage>
        <taxon>Eukaryota</taxon>
        <taxon>Metazoa</taxon>
        <taxon>Spiralia</taxon>
        <taxon>Gnathifera</taxon>
        <taxon>Rotifera</taxon>
        <taxon>Eurotatoria</taxon>
        <taxon>Bdelloidea</taxon>
        <taxon>Philodinida</taxon>
        <taxon>Philodinidae</taxon>
        <taxon>Didymodactylos</taxon>
    </lineage>
</organism>
<protein>
    <submittedName>
        <fullName evidence="2">Uncharacterized protein</fullName>
    </submittedName>
</protein>
<name>A0A8S2QB39_9BILA</name>
<feature type="region of interest" description="Disordered" evidence="1">
    <location>
        <begin position="1"/>
        <end position="33"/>
    </location>
</feature>
<comment type="caution">
    <text evidence="2">The sequence shown here is derived from an EMBL/GenBank/DDBJ whole genome shotgun (WGS) entry which is preliminary data.</text>
</comment>
<feature type="compositionally biased region" description="Basic residues" evidence="1">
    <location>
        <begin position="10"/>
        <end position="22"/>
    </location>
</feature>
<proteinExistence type="predicted"/>
<evidence type="ECO:0000313" key="3">
    <source>
        <dbReference type="Proteomes" id="UP000681722"/>
    </source>
</evidence>
<gene>
    <name evidence="2" type="ORF">SRO942_LOCUS28388</name>
</gene>
<sequence>ENPSDQEHASRRHHNSHSHRRHPDNIVPVITVP</sequence>
<reference evidence="2" key="1">
    <citation type="submission" date="2021-02" db="EMBL/GenBank/DDBJ databases">
        <authorList>
            <person name="Nowell W R."/>
        </authorList>
    </citation>
    <scope>NUCLEOTIDE SEQUENCE</scope>
</reference>
<feature type="non-terminal residue" evidence="2">
    <location>
        <position position="1"/>
    </location>
</feature>
<dbReference type="AlphaFoldDB" id="A0A8S2QB39"/>
<accession>A0A8S2QB39</accession>